<evidence type="ECO:0000313" key="2">
    <source>
        <dbReference type="Proteomes" id="UP001317259"/>
    </source>
</evidence>
<dbReference type="InterPro" id="IPR007061">
    <property type="entry name" value="MST-like"/>
</dbReference>
<dbReference type="Gene3D" id="1.20.120.450">
    <property type="entry name" value="dinb family like domain"/>
    <property type="match status" value="1"/>
</dbReference>
<accession>A0ABT0G751</accession>
<dbReference type="Proteomes" id="UP001317259">
    <property type="component" value="Unassembled WGS sequence"/>
</dbReference>
<name>A0ABT0G751_9ACTN</name>
<proteinExistence type="predicted"/>
<sequence length="165" mass="18280">MTATTELDALVACLDAQRRHVLGILEGLGEEALRRPVLPSGWACLGLVRHLSLDVERFWFRAVVAGGPDVIDDGDDAWRVDPQVPAEAVLRDYRREIEAANAVIGTAVSLDAPPAWWPPGRFGDWRLRSLREVILHVIAETACHAGHLDATRELIDGSTWFVQDR</sequence>
<evidence type="ECO:0000313" key="1">
    <source>
        <dbReference type="EMBL" id="MCK2220436.1"/>
    </source>
</evidence>
<comment type="caution">
    <text evidence="1">The sequence shown here is derived from an EMBL/GenBank/DDBJ whole genome shotgun (WGS) entry which is preliminary data.</text>
</comment>
<gene>
    <name evidence="1" type="ORF">MF672_042525</name>
</gene>
<protein>
    <submittedName>
        <fullName evidence="1">DinB family protein</fullName>
    </submittedName>
</protein>
<dbReference type="Pfam" id="PF04978">
    <property type="entry name" value="MST"/>
    <property type="match status" value="1"/>
</dbReference>
<keyword evidence="2" id="KW-1185">Reference proteome</keyword>
<dbReference type="SUPFAM" id="SSF109854">
    <property type="entry name" value="DinB/YfiT-like putative metalloenzymes"/>
    <property type="match status" value="1"/>
</dbReference>
<dbReference type="RefSeq" id="WP_242376140.1">
    <property type="nucleotide sequence ID" value="NZ_JAKRKC020000002.1"/>
</dbReference>
<dbReference type="EMBL" id="JAKRKC020000002">
    <property type="protein sequence ID" value="MCK2220436.1"/>
    <property type="molecule type" value="Genomic_DNA"/>
</dbReference>
<reference evidence="1 2" key="1">
    <citation type="submission" date="2022-04" db="EMBL/GenBank/DDBJ databases">
        <title>Genome draft of Actinomadura sp. ATCC 31491.</title>
        <authorList>
            <person name="Shi X."/>
            <person name="Du Y."/>
        </authorList>
    </citation>
    <scope>NUCLEOTIDE SEQUENCE [LARGE SCALE GENOMIC DNA]</scope>
    <source>
        <strain evidence="1 2">ATCC 31491</strain>
    </source>
</reference>
<organism evidence="1 2">
    <name type="scientific">Actinomadura luzonensis</name>
    <dbReference type="NCBI Taxonomy" id="2805427"/>
    <lineage>
        <taxon>Bacteria</taxon>
        <taxon>Bacillati</taxon>
        <taxon>Actinomycetota</taxon>
        <taxon>Actinomycetes</taxon>
        <taxon>Streptosporangiales</taxon>
        <taxon>Thermomonosporaceae</taxon>
        <taxon>Actinomadura</taxon>
    </lineage>
</organism>
<dbReference type="InterPro" id="IPR034660">
    <property type="entry name" value="DinB/YfiT-like"/>
</dbReference>